<dbReference type="Gene3D" id="3.30.60.90">
    <property type="match status" value="1"/>
</dbReference>
<feature type="domain" description="Protein kinase" evidence="4">
    <location>
        <begin position="622"/>
        <end position="898"/>
    </location>
</feature>
<dbReference type="InterPro" id="IPR043145">
    <property type="entry name" value="Znf_ZZ_sf"/>
</dbReference>
<dbReference type="PROSITE" id="PS50011">
    <property type="entry name" value="PROTEIN_KINASE_DOM"/>
    <property type="match status" value="1"/>
</dbReference>
<dbReference type="SUPFAM" id="SSF56112">
    <property type="entry name" value="Protein kinase-like (PK-like)"/>
    <property type="match status" value="1"/>
</dbReference>
<dbReference type="Proteomes" id="UP000664169">
    <property type="component" value="Unassembled WGS sequence"/>
</dbReference>
<dbReference type="InterPro" id="IPR053137">
    <property type="entry name" value="NLR-like"/>
</dbReference>
<dbReference type="InterPro" id="IPR035994">
    <property type="entry name" value="Nucleoside_phosphorylase_sf"/>
</dbReference>
<keyword evidence="6" id="KW-1185">Reference proteome</keyword>
<dbReference type="GO" id="GO:0005524">
    <property type="term" value="F:ATP binding"/>
    <property type="evidence" value="ECO:0007669"/>
    <property type="project" value="InterPro"/>
</dbReference>
<dbReference type="InterPro" id="IPR000719">
    <property type="entry name" value="Prot_kinase_dom"/>
</dbReference>
<evidence type="ECO:0000256" key="1">
    <source>
        <dbReference type="ARBA" id="ARBA00022723"/>
    </source>
</evidence>
<dbReference type="SUPFAM" id="SSF57850">
    <property type="entry name" value="RING/U-box"/>
    <property type="match status" value="1"/>
</dbReference>
<dbReference type="PANTHER" id="PTHR46082:SF11">
    <property type="entry name" value="AAA+ ATPASE DOMAIN-CONTAINING PROTEIN-RELATED"/>
    <property type="match status" value="1"/>
</dbReference>
<dbReference type="SUPFAM" id="SSF53167">
    <property type="entry name" value="Purine and uridine phosphorylases"/>
    <property type="match status" value="1"/>
</dbReference>
<keyword evidence="1" id="KW-0479">Metal-binding</keyword>
<dbReference type="GO" id="GO:0004672">
    <property type="term" value="F:protein kinase activity"/>
    <property type="evidence" value="ECO:0007669"/>
    <property type="project" value="InterPro"/>
</dbReference>
<dbReference type="GO" id="GO:0008270">
    <property type="term" value="F:zinc ion binding"/>
    <property type="evidence" value="ECO:0007669"/>
    <property type="project" value="UniProtKB-KW"/>
</dbReference>
<evidence type="ECO:0000256" key="3">
    <source>
        <dbReference type="ARBA" id="ARBA00022833"/>
    </source>
</evidence>
<evidence type="ECO:0000313" key="5">
    <source>
        <dbReference type="EMBL" id="CAF9930399.1"/>
    </source>
</evidence>
<dbReference type="AlphaFoldDB" id="A0A8H3IX06"/>
<keyword evidence="2" id="KW-0863">Zinc-finger</keyword>
<gene>
    <name evidence="5" type="ORF">GOMPHAMPRED_005643</name>
</gene>
<organism evidence="5 6">
    <name type="scientific">Gomphillus americanus</name>
    <dbReference type="NCBI Taxonomy" id="1940652"/>
    <lineage>
        <taxon>Eukaryota</taxon>
        <taxon>Fungi</taxon>
        <taxon>Dikarya</taxon>
        <taxon>Ascomycota</taxon>
        <taxon>Pezizomycotina</taxon>
        <taxon>Lecanoromycetes</taxon>
        <taxon>OSLEUM clade</taxon>
        <taxon>Ostropomycetidae</taxon>
        <taxon>Ostropales</taxon>
        <taxon>Graphidaceae</taxon>
        <taxon>Gomphilloideae</taxon>
        <taxon>Gomphillus</taxon>
    </lineage>
</organism>
<evidence type="ECO:0000256" key="2">
    <source>
        <dbReference type="ARBA" id="ARBA00022771"/>
    </source>
</evidence>
<reference evidence="5" key="1">
    <citation type="submission" date="2021-03" db="EMBL/GenBank/DDBJ databases">
        <authorList>
            <person name="Tagirdzhanova G."/>
        </authorList>
    </citation>
    <scope>NUCLEOTIDE SEQUENCE</scope>
</reference>
<accession>A0A8H3IX06</accession>
<dbReference type="EMBL" id="CAJPDQ010000035">
    <property type="protein sequence ID" value="CAF9930399.1"/>
    <property type="molecule type" value="Genomic_DNA"/>
</dbReference>
<sequence length="996" mass="112438">MQTRAEDYTVGWICAVGTEQVVACELLDEEYTKSDEPQIDALRDHNIYTFGRIQKHYVVIAGLPSGRYGISSTARVAQRMLSSFPALQISLLVGIAGGAPNRKNDIRLGDIVVSCPTSKHGGIIHYDFGVATQQQEFEETGHLASPPDILLNAVGALKARHKRDGHNISRVIASMLENNRRLRAEYSRPGAGLDRLYKSDYVHSNQKVCDCQALLRSEEESDLNESSYLIQRSQRGLDEDDPAIHYGLIASADRLIKDATLRDALAQKHDVLCFEMEAAGLMNSGLRCLVIRGICDYADTHKNDTWQGYAAATASAYAKELLEIIPSLHPRLPAAEIWTLPAGKTTNSSSGSTRGLADINIGVGSGNAQQSLIHPAQDNLSIDISLAGIRNVFTRSQKANRDVRIDICIEIAKRSDQLKTSVRVRHDDDAENEQERPEADHDQVFLDCILRCTKQKPLNAAEGLSRSFTGSADFSFERGSSFFPEKYSVNQTLHDRIFFLASKGTNRANGYSIEFFVNYIVKRRRWQRVHVHATAAAKIGSFAMVPVSTFHHFTSTWQPPRPFIQLLENVLQDLELTDPVAKVYLPIYSHANGTFQYDFEEVQAKVDYEQKDLLERIEVNAIRCLRDTGCAQYQESQLTTLKRLWLTEFLVTDGSNNYIEHKAPFAHTVLKVNEFKQFIEQMMKARKASEYQGVTKFIGVVLDDHRNHVKGYLLEPILSGFNAIFSWAKRKNYMIPRGLRRLWAKQLIASILELHSRGIVIGRLTMSISHSLDVLHHNFWRNFQFLPDTEGLRPPELRTGKDMASECMEYSQKSDIFQLGMLLWRLFEHVPWGKKYLCVMAGCTARPHYRCGDATHTNPISLLFSQHGDPAMRDIIKKCRTEDPNNRPSIQEVAQEFAKEVSVEDSEIEVSRQKRAFRTAMEDVLEYGNATIVRCNECYLPPLPYYFHCNICSDGGFDLCQSCVASGIHCFDNNHQLVKMRQDSSGNLIQESLISA</sequence>
<evidence type="ECO:0000313" key="6">
    <source>
        <dbReference type="Proteomes" id="UP000664169"/>
    </source>
</evidence>
<name>A0A8H3IX06_9LECA</name>
<dbReference type="GO" id="GO:0009116">
    <property type="term" value="P:nucleoside metabolic process"/>
    <property type="evidence" value="ECO:0007669"/>
    <property type="project" value="InterPro"/>
</dbReference>
<comment type="caution">
    <text evidence="5">The sequence shown here is derived from an EMBL/GenBank/DDBJ whole genome shotgun (WGS) entry which is preliminary data.</text>
</comment>
<dbReference type="PANTHER" id="PTHR46082">
    <property type="entry name" value="ATP/GTP-BINDING PROTEIN-RELATED"/>
    <property type="match status" value="1"/>
</dbReference>
<dbReference type="InterPro" id="IPR011009">
    <property type="entry name" value="Kinase-like_dom_sf"/>
</dbReference>
<dbReference type="SMART" id="SM00220">
    <property type="entry name" value="S_TKc"/>
    <property type="match status" value="1"/>
</dbReference>
<dbReference type="OrthoDB" id="1577640at2759"/>
<protein>
    <recommendedName>
        <fullName evidence="4">Protein kinase domain-containing protein</fullName>
    </recommendedName>
</protein>
<dbReference type="Gene3D" id="1.10.510.10">
    <property type="entry name" value="Transferase(Phosphotransferase) domain 1"/>
    <property type="match status" value="1"/>
</dbReference>
<dbReference type="Gene3D" id="3.40.50.1580">
    <property type="entry name" value="Nucleoside phosphorylase domain"/>
    <property type="match status" value="1"/>
</dbReference>
<evidence type="ECO:0000259" key="4">
    <source>
        <dbReference type="PROSITE" id="PS50011"/>
    </source>
</evidence>
<proteinExistence type="predicted"/>
<keyword evidence="3" id="KW-0862">Zinc</keyword>